<dbReference type="Proteomes" id="UP000198327">
    <property type="component" value="Unassembled WGS sequence"/>
</dbReference>
<protein>
    <submittedName>
        <fullName evidence="1">Uncharacterized protein</fullName>
    </submittedName>
</protein>
<reference evidence="2" key="1">
    <citation type="submission" date="2017-06" db="EMBL/GenBank/DDBJ databases">
        <authorList>
            <person name="Varghese N."/>
            <person name="Submissions S."/>
        </authorList>
    </citation>
    <scope>NUCLEOTIDE SEQUENCE [LARGE SCALE GENOMIC DNA]</scope>
    <source>
        <strain evidence="2">JCM 23211</strain>
    </source>
</reference>
<dbReference type="EMBL" id="FZOW01000005">
    <property type="protein sequence ID" value="SNS78587.1"/>
    <property type="molecule type" value="Genomic_DNA"/>
</dbReference>
<keyword evidence="2" id="KW-1185">Reference proteome</keyword>
<organism evidence="1 2">
    <name type="scientific">Rhodococcoides kyotonense</name>
    <dbReference type="NCBI Taxonomy" id="398843"/>
    <lineage>
        <taxon>Bacteria</taxon>
        <taxon>Bacillati</taxon>
        <taxon>Actinomycetota</taxon>
        <taxon>Actinomycetes</taxon>
        <taxon>Mycobacteriales</taxon>
        <taxon>Nocardiaceae</taxon>
        <taxon>Rhodococcoides</taxon>
    </lineage>
</organism>
<gene>
    <name evidence="1" type="ORF">SAMN05421642_105179</name>
</gene>
<dbReference type="AlphaFoldDB" id="A0A239HB25"/>
<sequence>MSAPTLSEYSAPLTGTRIRSARVQFCDRDDAEMFLEWLHVRAESAARDGAGADITFPVFVCTAADAYSLSSALTCAVFGDSDLTDLPDAVSASVRRTSLPAVFGPFDSDQGWEVMFVSSLR</sequence>
<accession>A0A239HB25</accession>
<dbReference type="RefSeq" id="WP_089245829.1">
    <property type="nucleotide sequence ID" value="NZ_FZOW01000005.1"/>
</dbReference>
<name>A0A239HB25_9NOCA</name>
<evidence type="ECO:0000313" key="1">
    <source>
        <dbReference type="EMBL" id="SNS78587.1"/>
    </source>
</evidence>
<proteinExistence type="predicted"/>
<dbReference type="OrthoDB" id="4466487at2"/>
<evidence type="ECO:0000313" key="2">
    <source>
        <dbReference type="Proteomes" id="UP000198327"/>
    </source>
</evidence>